<gene>
    <name evidence="1" type="ORF">GCM10023335_71510</name>
</gene>
<evidence type="ECO:0000313" key="1">
    <source>
        <dbReference type="EMBL" id="GAA5030757.1"/>
    </source>
</evidence>
<comment type="caution">
    <text evidence="1">The sequence shown here is derived from an EMBL/GenBank/DDBJ whole genome shotgun (WGS) entry which is preliminary data.</text>
</comment>
<dbReference type="RefSeq" id="WP_345656955.1">
    <property type="nucleotide sequence ID" value="NZ_BAABKB010000033.1"/>
</dbReference>
<accession>A0ABP9JFY1</accession>
<protein>
    <submittedName>
        <fullName evidence="1">Uncharacterized protein</fullName>
    </submittedName>
</protein>
<dbReference type="Proteomes" id="UP001501759">
    <property type="component" value="Unassembled WGS sequence"/>
</dbReference>
<dbReference type="EMBL" id="BAABKB010000033">
    <property type="protein sequence ID" value="GAA5030757.1"/>
    <property type="molecule type" value="Genomic_DNA"/>
</dbReference>
<keyword evidence="2" id="KW-1185">Reference proteome</keyword>
<organism evidence="1 2">
    <name type="scientific">Streptomyces siamensis</name>
    <dbReference type="NCBI Taxonomy" id="1274986"/>
    <lineage>
        <taxon>Bacteria</taxon>
        <taxon>Bacillati</taxon>
        <taxon>Actinomycetota</taxon>
        <taxon>Actinomycetes</taxon>
        <taxon>Kitasatosporales</taxon>
        <taxon>Streptomycetaceae</taxon>
        <taxon>Streptomyces</taxon>
    </lineage>
</organism>
<sequence>MPRTYQDRWIECTAEALRIRGYYFPWGTKRIPYARIRSVRRVAMSALTGRGRIWGTANPLYWASLDPQRPAKSIGLILDIGWGVRPFITPDDPDAVVSVIREHTGLSAAGEADKYGPIL</sequence>
<name>A0ABP9JFY1_9ACTN</name>
<proteinExistence type="predicted"/>
<evidence type="ECO:0000313" key="2">
    <source>
        <dbReference type="Proteomes" id="UP001501759"/>
    </source>
</evidence>
<reference evidence="2" key="1">
    <citation type="journal article" date="2019" name="Int. J. Syst. Evol. Microbiol.">
        <title>The Global Catalogue of Microorganisms (GCM) 10K type strain sequencing project: providing services to taxonomists for standard genome sequencing and annotation.</title>
        <authorList>
            <consortium name="The Broad Institute Genomics Platform"/>
            <consortium name="The Broad Institute Genome Sequencing Center for Infectious Disease"/>
            <person name="Wu L."/>
            <person name="Ma J."/>
        </authorList>
    </citation>
    <scope>NUCLEOTIDE SEQUENCE [LARGE SCALE GENOMIC DNA]</scope>
    <source>
        <strain evidence="2">JCM 18409</strain>
    </source>
</reference>